<dbReference type="RefSeq" id="WP_191299256.1">
    <property type="nucleotide sequence ID" value="NZ_BNAR01000005.1"/>
</dbReference>
<evidence type="ECO:0008006" key="3">
    <source>
        <dbReference type="Google" id="ProtNLM"/>
    </source>
</evidence>
<dbReference type="InterPro" id="IPR030987">
    <property type="entry name" value="AbiV"/>
</dbReference>
<dbReference type="Pfam" id="PF18728">
    <property type="entry name" value="HEPN_AbiV"/>
    <property type="match status" value="1"/>
</dbReference>
<name>A0ABQ3MPG7_9PSEU</name>
<organism evidence="1 2">
    <name type="scientific">Lentzea cavernae</name>
    <dbReference type="NCBI Taxonomy" id="2020703"/>
    <lineage>
        <taxon>Bacteria</taxon>
        <taxon>Bacillati</taxon>
        <taxon>Actinomycetota</taxon>
        <taxon>Actinomycetes</taxon>
        <taxon>Pseudonocardiales</taxon>
        <taxon>Pseudonocardiaceae</taxon>
        <taxon>Lentzea</taxon>
    </lineage>
</organism>
<reference evidence="2" key="1">
    <citation type="journal article" date="2019" name="Int. J. Syst. Evol. Microbiol.">
        <title>The Global Catalogue of Microorganisms (GCM) 10K type strain sequencing project: providing services to taxonomists for standard genome sequencing and annotation.</title>
        <authorList>
            <consortium name="The Broad Institute Genomics Platform"/>
            <consortium name="The Broad Institute Genome Sequencing Center for Infectious Disease"/>
            <person name="Wu L."/>
            <person name="Ma J."/>
        </authorList>
    </citation>
    <scope>NUCLEOTIDE SEQUENCE [LARGE SCALE GENOMIC DNA]</scope>
    <source>
        <strain evidence="2">CGMCC 4.7367</strain>
    </source>
</reference>
<gene>
    <name evidence="1" type="ORF">GCM10017774_37790</name>
</gene>
<comment type="caution">
    <text evidence="1">The sequence shown here is derived from an EMBL/GenBank/DDBJ whole genome shotgun (WGS) entry which is preliminary data.</text>
</comment>
<proteinExistence type="predicted"/>
<dbReference type="NCBIfam" id="TIGR04498">
    <property type="entry name" value="AbiV_defense"/>
    <property type="match status" value="1"/>
</dbReference>
<evidence type="ECO:0000313" key="2">
    <source>
        <dbReference type="Proteomes" id="UP000605568"/>
    </source>
</evidence>
<accession>A0ABQ3MPG7</accession>
<evidence type="ECO:0000313" key="1">
    <source>
        <dbReference type="EMBL" id="GHH42100.1"/>
    </source>
</evidence>
<dbReference type="EMBL" id="BNAR01000005">
    <property type="protein sequence ID" value="GHH42100.1"/>
    <property type="molecule type" value="Genomic_DNA"/>
</dbReference>
<protein>
    <recommendedName>
        <fullName evidence="3">AbiV family abortive infection protein</fullName>
    </recommendedName>
</protein>
<dbReference type="Proteomes" id="UP000605568">
    <property type="component" value="Unassembled WGS sequence"/>
</dbReference>
<keyword evidence="2" id="KW-1185">Reference proteome</keyword>
<sequence length="230" mass="24671">MQLSLPSRVTAYCLAREALLNAASLVSDAELLLADRRWPRAHALGVLALEEIGKMILTGGAATTEALEAKEFWSSFRHHATKLGNARALLAVLAADVSPATFSAIDQAMREAPEGHQRKMSGLYVDLAEDGSIQRPDDVTEAECLSVLEGARALLVVLLPAWASDTFEEKITEVLTGHAAPFQAAVDLAVKAVELVPEEALRLARGFLLGELPTSGTDSAHQEQPDRLVQ</sequence>